<evidence type="ECO:0000313" key="5">
    <source>
        <dbReference type="EMBL" id="SFC72946.1"/>
    </source>
</evidence>
<organism evidence="5 6">
    <name type="scientific">Streptomyces aidingensis</name>
    <dbReference type="NCBI Taxonomy" id="910347"/>
    <lineage>
        <taxon>Bacteria</taxon>
        <taxon>Bacillati</taxon>
        <taxon>Actinomycetota</taxon>
        <taxon>Actinomycetes</taxon>
        <taxon>Kitasatosporales</taxon>
        <taxon>Streptomycetaceae</taxon>
        <taxon>Streptomyces</taxon>
    </lineage>
</organism>
<evidence type="ECO:0000259" key="3">
    <source>
        <dbReference type="Pfam" id="PF13828"/>
    </source>
</evidence>
<evidence type="ECO:0000256" key="2">
    <source>
        <dbReference type="SAM" id="Phobius"/>
    </source>
</evidence>
<feature type="transmembrane region" description="Helical" evidence="2">
    <location>
        <begin position="122"/>
        <end position="146"/>
    </location>
</feature>
<dbReference type="Pfam" id="PF13828">
    <property type="entry name" value="DUF4190"/>
    <property type="match status" value="1"/>
</dbReference>
<keyword evidence="2" id="KW-0472">Membrane</keyword>
<feature type="compositionally biased region" description="Pro residues" evidence="1">
    <location>
        <begin position="1"/>
        <end position="13"/>
    </location>
</feature>
<protein>
    <submittedName>
        <fullName evidence="5">Septum formation</fullName>
    </submittedName>
</protein>
<reference evidence="5 6" key="1">
    <citation type="submission" date="2016-10" db="EMBL/GenBank/DDBJ databases">
        <authorList>
            <person name="de Groot N.N."/>
        </authorList>
    </citation>
    <scope>NUCLEOTIDE SEQUENCE [LARGE SCALE GENOMIC DNA]</scope>
    <source>
        <strain evidence="5 6">CGMCC 4.5739</strain>
    </source>
</reference>
<dbReference type="Proteomes" id="UP000199207">
    <property type="component" value="Unassembled WGS sequence"/>
</dbReference>
<sequence>MTTPPPSGTPEPGPWQQHPGATQPGAAPGPAPYPPPPPGGAFPPGPGTVPGPGGPAPYGALPGYPQGHGPSWAVPPPPRPPMNGLAVASLATLPTCLAPVSLILGIVALVQIRRHGQRGKGMAVAGVAVSSAMLLLIGLGITAAILSDEQGVDELRAGDCFNTSAEPGGTEYAVEVIPCDQPHNAEAYGEARSGYSGDYPGAELLELEAARECAARLQPYVLDVWELSDGLWPSYYYPRRDSWEDFGDRRFLCFLHSGDGPLEHSLRADASGFTPEQLRFLELSGPLTAALISEPPQEAELEDFTGWADEMTRLSRQQSDRLEEAPWETEGVAALAATLAEARRSGAEHWEQAAAATGWDVFQQHYDSGYAAFGHQEEIALREALELATGATPAGPGLDA</sequence>
<keyword evidence="2" id="KW-0812">Transmembrane</keyword>
<dbReference type="InterPro" id="IPR025241">
    <property type="entry name" value="DUF4190"/>
</dbReference>
<proteinExistence type="predicted"/>
<keyword evidence="2" id="KW-1133">Transmembrane helix</keyword>
<dbReference type="EMBL" id="FOLM01000005">
    <property type="protein sequence ID" value="SFC72946.1"/>
    <property type="molecule type" value="Genomic_DNA"/>
</dbReference>
<evidence type="ECO:0000256" key="1">
    <source>
        <dbReference type="SAM" id="MobiDB-lite"/>
    </source>
</evidence>
<keyword evidence="6" id="KW-1185">Reference proteome</keyword>
<accession>A0A1I1LJ12</accession>
<evidence type="ECO:0000259" key="4">
    <source>
        <dbReference type="Pfam" id="PF13845"/>
    </source>
</evidence>
<name>A0A1I1LJ12_9ACTN</name>
<feature type="region of interest" description="Disordered" evidence="1">
    <location>
        <begin position="1"/>
        <end position="76"/>
    </location>
</feature>
<evidence type="ECO:0000313" key="6">
    <source>
        <dbReference type="Proteomes" id="UP000199207"/>
    </source>
</evidence>
<feature type="compositionally biased region" description="Low complexity" evidence="1">
    <location>
        <begin position="57"/>
        <end position="67"/>
    </location>
</feature>
<feature type="compositionally biased region" description="Pro residues" evidence="1">
    <location>
        <begin position="27"/>
        <end position="55"/>
    </location>
</feature>
<gene>
    <name evidence="5" type="ORF">SAMN05421773_105250</name>
</gene>
<dbReference type="InterPro" id="IPR026004">
    <property type="entry name" value="Septum_form"/>
</dbReference>
<feature type="domain" description="DUF4190" evidence="3">
    <location>
        <begin position="87"/>
        <end position="139"/>
    </location>
</feature>
<dbReference type="STRING" id="910347.SAMN05421773_105250"/>
<dbReference type="Pfam" id="PF13845">
    <property type="entry name" value="Septum_form"/>
    <property type="match status" value="1"/>
</dbReference>
<feature type="domain" description="Septum formation-related" evidence="4">
    <location>
        <begin position="157"/>
        <end position="257"/>
    </location>
</feature>
<dbReference type="AlphaFoldDB" id="A0A1I1LJ12"/>
<feature type="transmembrane region" description="Helical" evidence="2">
    <location>
        <begin position="85"/>
        <end position="110"/>
    </location>
</feature>